<reference evidence="2 3" key="1">
    <citation type="submission" date="2020-08" db="EMBL/GenBank/DDBJ databases">
        <title>Genomic Encyclopedia of Type Strains, Phase IV (KMG-IV): sequencing the most valuable type-strain genomes for metagenomic binning, comparative biology and taxonomic classification.</title>
        <authorList>
            <person name="Goeker M."/>
        </authorList>
    </citation>
    <scope>NUCLEOTIDE SEQUENCE [LARGE SCALE GENOMIC DNA]</scope>
    <source>
        <strain evidence="2 3">DSM 14552</strain>
    </source>
</reference>
<proteinExistence type="predicted"/>
<sequence length="201" mass="22050">MNSQPTRSSTRRKLLWGTGIAIVAGAVTVLFILPSELGIDPTGFGESSGLSKMANPGAERLLARGRARKGVFTPGEAAQEPGIQDHWEYELHPYEEIELKYEIEQGKPMAFRWSATGPLNYDMHAHPFAGGEAETESYDIAKADRQSGRYVAAFTGIHGWHWQNRGMTVVRITLDASGTIKSSRVIKGGIEQERGFTPPAH</sequence>
<evidence type="ECO:0000256" key="1">
    <source>
        <dbReference type="SAM" id="Phobius"/>
    </source>
</evidence>
<dbReference type="EMBL" id="JACICY010000001">
    <property type="protein sequence ID" value="MBB3859376.1"/>
    <property type="molecule type" value="Genomic_DNA"/>
</dbReference>
<dbReference type="AlphaFoldDB" id="A0A7W5ZTV5"/>
<keyword evidence="1" id="KW-0472">Membrane</keyword>
<dbReference type="RefSeq" id="WP_221214470.1">
    <property type="nucleotide sequence ID" value="NZ_JACICY010000001.1"/>
</dbReference>
<keyword evidence="3" id="KW-1185">Reference proteome</keyword>
<evidence type="ECO:0000313" key="2">
    <source>
        <dbReference type="EMBL" id="MBB3859376.1"/>
    </source>
</evidence>
<comment type="caution">
    <text evidence="2">The sequence shown here is derived from an EMBL/GenBank/DDBJ whole genome shotgun (WGS) entry which is preliminary data.</text>
</comment>
<feature type="transmembrane region" description="Helical" evidence="1">
    <location>
        <begin position="14"/>
        <end position="33"/>
    </location>
</feature>
<accession>A0A7W5ZTV5</accession>
<evidence type="ECO:0000313" key="3">
    <source>
        <dbReference type="Proteomes" id="UP000562395"/>
    </source>
</evidence>
<dbReference type="Proteomes" id="UP000562395">
    <property type="component" value="Unassembled WGS sequence"/>
</dbReference>
<protein>
    <submittedName>
        <fullName evidence="2">Uncharacterized protein</fullName>
    </submittedName>
</protein>
<organism evidence="2 3">
    <name type="scientific">Novosphingobium hassiacum</name>
    <dbReference type="NCBI Taxonomy" id="173676"/>
    <lineage>
        <taxon>Bacteria</taxon>
        <taxon>Pseudomonadati</taxon>
        <taxon>Pseudomonadota</taxon>
        <taxon>Alphaproteobacteria</taxon>
        <taxon>Sphingomonadales</taxon>
        <taxon>Sphingomonadaceae</taxon>
        <taxon>Novosphingobium</taxon>
    </lineage>
</organism>
<gene>
    <name evidence="2" type="ORF">GGQ88_000616</name>
</gene>
<keyword evidence="1" id="KW-0812">Transmembrane</keyword>
<name>A0A7W5ZTV5_9SPHN</name>
<keyword evidence="1" id="KW-1133">Transmembrane helix</keyword>